<reference evidence="2 3" key="1">
    <citation type="journal article" date="2019" name="Int. J. Syst. Evol. Microbiol.">
        <title>The Global Catalogue of Microorganisms (GCM) 10K type strain sequencing project: providing services to taxonomists for standard genome sequencing and annotation.</title>
        <authorList>
            <consortium name="The Broad Institute Genomics Platform"/>
            <consortium name="The Broad Institute Genome Sequencing Center for Infectious Disease"/>
            <person name="Wu L."/>
            <person name="Ma J."/>
        </authorList>
    </citation>
    <scope>NUCLEOTIDE SEQUENCE [LARGE SCALE GENOMIC DNA]</scope>
    <source>
        <strain evidence="2 3">XZYJT29</strain>
    </source>
</reference>
<evidence type="ECO:0000259" key="1">
    <source>
        <dbReference type="PROSITE" id="PS50164"/>
    </source>
</evidence>
<dbReference type="Pfam" id="PF01541">
    <property type="entry name" value="GIY-YIG"/>
    <property type="match status" value="1"/>
</dbReference>
<protein>
    <submittedName>
        <fullName evidence="2">GIY-YIG nuclease family protein</fullName>
    </submittedName>
</protein>
<dbReference type="PANTHER" id="PTHR34477">
    <property type="entry name" value="UPF0213 PROTEIN YHBQ"/>
    <property type="match status" value="1"/>
</dbReference>
<comment type="caution">
    <text evidence="2">The sequence shown here is derived from an EMBL/GenBank/DDBJ whole genome shotgun (WGS) entry which is preliminary data.</text>
</comment>
<dbReference type="GeneID" id="78820429"/>
<proteinExistence type="predicted"/>
<evidence type="ECO:0000313" key="2">
    <source>
        <dbReference type="EMBL" id="MFC7140151.1"/>
    </source>
</evidence>
<dbReference type="InterPro" id="IPR050190">
    <property type="entry name" value="UPF0213_domain"/>
</dbReference>
<dbReference type="SUPFAM" id="SSF82771">
    <property type="entry name" value="GIY-YIG endonuclease"/>
    <property type="match status" value="1"/>
</dbReference>
<dbReference type="Gene3D" id="3.40.1440.10">
    <property type="entry name" value="GIY-YIG endonuclease"/>
    <property type="match status" value="1"/>
</dbReference>
<dbReference type="EMBL" id="JBHTAS010000001">
    <property type="protein sequence ID" value="MFC7140151.1"/>
    <property type="molecule type" value="Genomic_DNA"/>
</dbReference>
<feature type="domain" description="GIY-YIG" evidence="1">
    <location>
        <begin position="9"/>
        <end position="84"/>
    </location>
</feature>
<sequence>MTDLRTTDPDHFVYVLRCGDDTFYTGYTTDVERRVREHDAGEGAKYTRGRTPVRLVHVEGFASQSAAMSREYEIKQRSRAAKERLLADGGVPATLDLPASLLADDAR</sequence>
<keyword evidence="3" id="KW-1185">Reference proteome</keyword>
<gene>
    <name evidence="2" type="ORF">ACFQMA_09940</name>
</gene>
<dbReference type="RefSeq" id="WP_274325718.1">
    <property type="nucleotide sequence ID" value="NZ_CP118158.1"/>
</dbReference>
<dbReference type="InterPro" id="IPR000305">
    <property type="entry name" value="GIY-YIG_endonuc"/>
</dbReference>
<dbReference type="AlphaFoldDB" id="A0ABD5Y1M6"/>
<dbReference type="InterPro" id="IPR035901">
    <property type="entry name" value="GIY-YIG_endonuc_sf"/>
</dbReference>
<evidence type="ECO:0000313" key="3">
    <source>
        <dbReference type="Proteomes" id="UP001596432"/>
    </source>
</evidence>
<organism evidence="2 3">
    <name type="scientific">Halosimplex aquaticum</name>
    <dbReference type="NCBI Taxonomy" id="3026162"/>
    <lineage>
        <taxon>Archaea</taxon>
        <taxon>Methanobacteriati</taxon>
        <taxon>Methanobacteriota</taxon>
        <taxon>Stenosarchaea group</taxon>
        <taxon>Halobacteria</taxon>
        <taxon>Halobacteriales</taxon>
        <taxon>Haloarculaceae</taxon>
        <taxon>Halosimplex</taxon>
    </lineage>
</organism>
<dbReference type="CDD" id="cd10456">
    <property type="entry name" value="GIY-YIG_UPF0213"/>
    <property type="match status" value="1"/>
</dbReference>
<dbReference type="Proteomes" id="UP001596432">
    <property type="component" value="Unassembled WGS sequence"/>
</dbReference>
<dbReference type="PROSITE" id="PS50164">
    <property type="entry name" value="GIY_YIG"/>
    <property type="match status" value="1"/>
</dbReference>
<name>A0ABD5Y1M6_9EURY</name>
<dbReference type="PANTHER" id="PTHR34477:SF1">
    <property type="entry name" value="UPF0213 PROTEIN YHBQ"/>
    <property type="match status" value="1"/>
</dbReference>
<accession>A0ABD5Y1M6</accession>